<dbReference type="EMBL" id="CP024172">
    <property type="protein sequence ID" value="AZW15685.1"/>
    <property type="molecule type" value="Genomic_DNA"/>
</dbReference>
<name>A0AAN1VEM8_9BORD</name>
<dbReference type="AlphaFoldDB" id="A0AAN1VEM8"/>
<reference evidence="2" key="1">
    <citation type="submission" date="2017-10" db="EMBL/GenBank/DDBJ databases">
        <title>Whole genome sequencing of various Bordetella species.</title>
        <authorList>
            <person name="Weigand M.R."/>
            <person name="Loparev V."/>
            <person name="Peng Y."/>
            <person name="Bowden K.E."/>
            <person name="Tondella M.L."/>
            <person name="Williams M.M."/>
        </authorList>
    </citation>
    <scope>NUCLEOTIDE SEQUENCE [LARGE SCALE GENOMIC DNA]</scope>
    <source>
        <strain evidence="2">H720</strain>
    </source>
</reference>
<evidence type="ECO:0000313" key="1">
    <source>
        <dbReference type="EMBL" id="AZW15685.1"/>
    </source>
</evidence>
<gene>
    <name evidence="1" type="ORF">CS347_02250</name>
</gene>
<proteinExistence type="predicted"/>
<organism evidence="1 2">
    <name type="scientific">Bordetella hinzii</name>
    <dbReference type="NCBI Taxonomy" id="103855"/>
    <lineage>
        <taxon>Bacteria</taxon>
        <taxon>Pseudomonadati</taxon>
        <taxon>Pseudomonadota</taxon>
        <taxon>Betaproteobacteria</taxon>
        <taxon>Burkholderiales</taxon>
        <taxon>Alcaligenaceae</taxon>
        <taxon>Bordetella</taxon>
    </lineage>
</organism>
<protein>
    <submittedName>
        <fullName evidence="1">Uncharacterized protein</fullName>
    </submittedName>
</protein>
<evidence type="ECO:0000313" key="2">
    <source>
        <dbReference type="Proteomes" id="UP000282741"/>
    </source>
</evidence>
<accession>A0AAN1VEM8</accession>
<sequence length="79" mass="7644">MVAPPLGVVEPEPGVVLGALSDGAGLLGAGAGAGAVGAGLLAGAAGSSFLLQADKATASTEATIRVLLIMSRLLFMRLR</sequence>
<dbReference type="Proteomes" id="UP000282741">
    <property type="component" value="Chromosome"/>
</dbReference>